<proteinExistence type="inferred from homology"/>
<evidence type="ECO:0000313" key="3">
    <source>
        <dbReference type="EMBL" id="SNS77069.1"/>
    </source>
</evidence>
<feature type="chain" id="PRO_5012828237" evidence="2">
    <location>
        <begin position="21"/>
        <end position="242"/>
    </location>
</feature>
<keyword evidence="4" id="KW-1185">Reference proteome</keyword>
<accession>A0A239H6M4</accession>
<name>A0A239H6M4_9PSED</name>
<sequence>MIARCLAILLVCVLGSEANAQPPAPKEINLVSDVWEQYSEADGSGLAWDVLRAVYEPVGVKLNIQTMPYTRSIGLVQRGEADAWVGSYLDEVQQGVFYPHWNYDADQITALSTLATPVPNLQTLNQYRLVWVRGYAYQQYLPNLTRFREVQRRNGILEMLNFGRADYYIDARTEVEQLLMTAADPAHYRVTVLTRLPIYLGFADNPRGHQLADLFDQRMQVLVEQGTLKPIFQRWKQPYPFD</sequence>
<comment type="similarity">
    <text evidence="1">Belongs to the bacterial solute-binding protein 3 family.</text>
</comment>
<organism evidence="3 4">
    <name type="scientific">Pseudomonas segetis</name>
    <dbReference type="NCBI Taxonomy" id="298908"/>
    <lineage>
        <taxon>Bacteria</taxon>
        <taxon>Pseudomonadati</taxon>
        <taxon>Pseudomonadota</taxon>
        <taxon>Gammaproteobacteria</taxon>
        <taxon>Pseudomonadales</taxon>
        <taxon>Pseudomonadaceae</taxon>
        <taxon>Pseudomonas</taxon>
    </lineage>
</organism>
<dbReference type="RefSeq" id="WP_089360573.1">
    <property type="nucleotide sequence ID" value="NZ_FZOG01000004.1"/>
</dbReference>
<reference evidence="4" key="1">
    <citation type="submission" date="2017-06" db="EMBL/GenBank/DDBJ databases">
        <authorList>
            <person name="Varghese N."/>
            <person name="Submissions S."/>
        </authorList>
    </citation>
    <scope>NUCLEOTIDE SEQUENCE [LARGE SCALE GENOMIC DNA]</scope>
    <source>
        <strain evidence="4">CIP 108523</strain>
    </source>
</reference>
<dbReference type="Gene3D" id="3.40.190.10">
    <property type="entry name" value="Periplasmic binding protein-like II"/>
    <property type="match status" value="2"/>
</dbReference>
<evidence type="ECO:0000313" key="4">
    <source>
        <dbReference type="Proteomes" id="UP000242915"/>
    </source>
</evidence>
<dbReference type="AlphaFoldDB" id="A0A239H6M4"/>
<feature type="signal peptide" evidence="2">
    <location>
        <begin position="1"/>
        <end position="20"/>
    </location>
</feature>
<protein>
    <submittedName>
        <fullName evidence="3">Amino acid ABC transporter substrate-binding protein, PAAT family</fullName>
    </submittedName>
</protein>
<evidence type="ECO:0000256" key="2">
    <source>
        <dbReference type="SAM" id="SignalP"/>
    </source>
</evidence>
<evidence type="ECO:0000256" key="1">
    <source>
        <dbReference type="ARBA" id="ARBA00010333"/>
    </source>
</evidence>
<keyword evidence="2" id="KW-0732">Signal</keyword>
<dbReference type="PANTHER" id="PTHR35936">
    <property type="entry name" value="MEMBRANE-BOUND LYTIC MUREIN TRANSGLYCOSYLASE F"/>
    <property type="match status" value="1"/>
</dbReference>
<gene>
    <name evidence="3" type="ORF">SAMN05216255_3321</name>
</gene>
<dbReference type="EMBL" id="FZOG01000004">
    <property type="protein sequence ID" value="SNS77069.1"/>
    <property type="molecule type" value="Genomic_DNA"/>
</dbReference>
<dbReference type="Proteomes" id="UP000242915">
    <property type="component" value="Unassembled WGS sequence"/>
</dbReference>
<dbReference type="PANTHER" id="PTHR35936:SF6">
    <property type="entry name" value="AMINO ACID ABC TRANSPORTER SUBSTRATE-BINDING PAAT FAMILY PROTEIN"/>
    <property type="match status" value="1"/>
</dbReference>
<dbReference type="SUPFAM" id="SSF53850">
    <property type="entry name" value="Periplasmic binding protein-like II"/>
    <property type="match status" value="1"/>
</dbReference>